<organism evidence="1 2">
    <name type="scientific">Ignelater luminosus</name>
    <name type="common">Cucubano</name>
    <name type="synonym">Pyrophorus luminosus</name>
    <dbReference type="NCBI Taxonomy" id="2038154"/>
    <lineage>
        <taxon>Eukaryota</taxon>
        <taxon>Metazoa</taxon>
        <taxon>Ecdysozoa</taxon>
        <taxon>Arthropoda</taxon>
        <taxon>Hexapoda</taxon>
        <taxon>Insecta</taxon>
        <taxon>Pterygota</taxon>
        <taxon>Neoptera</taxon>
        <taxon>Endopterygota</taxon>
        <taxon>Coleoptera</taxon>
        <taxon>Polyphaga</taxon>
        <taxon>Elateriformia</taxon>
        <taxon>Elateroidea</taxon>
        <taxon>Elateridae</taxon>
        <taxon>Agrypninae</taxon>
        <taxon>Pyrophorini</taxon>
        <taxon>Ignelater</taxon>
    </lineage>
</organism>
<dbReference type="Proteomes" id="UP000801492">
    <property type="component" value="Unassembled WGS sequence"/>
</dbReference>
<evidence type="ECO:0000313" key="2">
    <source>
        <dbReference type="Proteomes" id="UP000801492"/>
    </source>
</evidence>
<sequence>TLYDIRRLWRRTISPVESECIYKTRVEKELVNEFFKYGNLPVDLCFECFMNCVYFKLGIMDSRGGIDARTLDAIFNYVDYPLARKCANIGGSDPCRKAYLLLFCLYDDLSGWFPL</sequence>
<dbReference type="EMBL" id="VTPC01034097">
    <property type="protein sequence ID" value="KAF2891339.1"/>
    <property type="molecule type" value="Genomic_DNA"/>
</dbReference>
<dbReference type="OrthoDB" id="8194670at2759"/>
<comment type="caution">
    <text evidence="1">The sequence shown here is derived from an EMBL/GenBank/DDBJ whole genome shotgun (WGS) entry which is preliminary data.</text>
</comment>
<dbReference type="SMART" id="SM00708">
    <property type="entry name" value="PhBP"/>
    <property type="match status" value="1"/>
</dbReference>
<proteinExistence type="predicted"/>
<gene>
    <name evidence="1" type="ORF">ILUMI_14834</name>
</gene>
<dbReference type="InterPro" id="IPR006170">
    <property type="entry name" value="PBP/GOBP"/>
</dbReference>
<feature type="non-terminal residue" evidence="1">
    <location>
        <position position="1"/>
    </location>
</feature>
<protein>
    <submittedName>
        <fullName evidence="1">Uncharacterized protein</fullName>
    </submittedName>
</protein>
<dbReference type="CDD" id="cd23992">
    <property type="entry name" value="PBP_GOBP"/>
    <property type="match status" value="1"/>
</dbReference>
<dbReference type="GO" id="GO:0005549">
    <property type="term" value="F:odorant binding"/>
    <property type="evidence" value="ECO:0007669"/>
    <property type="project" value="InterPro"/>
</dbReference>
<keyword evidence="2" id="KW-1185">Reference proteome</keyword>
<name>A0A8K0CPR8_IGNLU</name>
<evidence type="ECO:0000313" key="1">
    <source>
        <dbReference type="EMBL" id="KAF2891339.1"/>
    </source>
</evidence>
<dbReference type="SUPFAM" id="SSF47565">
    <property type="entry name" value="Insect pheromone/odorant-binding proteins"/>
    <property type="match status" value="1"/>
</dbReference>
<reference evidence="1" key="1">
    <citation type="submission" date="2019-08" db="EMBL/GenBank/DDBJ databases">
        <title>The genome of the North American firefly Photinus pyralis.</title>
        <authorList>
            <consortium name="Photinus pyralis genome working group"/>
            <person name="Fallon T.R."/>
            <person name="Sander Lower S.E."/>
            <person name="Weng J.-K."/>
        </authorList>
    </citation>
    <scope>NUCLEOTIDE SEQUENCE</scope>
    <source>
        <strain evidence="1">TRF0915ILg1</strain>
        <tissue evidence="1">Whole body</tissue>
    </source>
</reference>
<dbReference type="Pfam" id="PF01395">
    <property type="entry name" value="PBP_GOBP"/>
    <property type="match status" value="1"/>
</dbReference>
<accession>A0A8K0CPR8</accession>
<dbReference type="InterPro" id="IPR036728">
    <property type="entry name" value="PBP_GOBP_sf"/>
</dbReference>
<dbReference type="AlphaFoldDB" id="A0A8K0CPR8"/>
<dbReference type="Gene3D" id="1.10.238.20">
    <property type="entry name" value="Pheromone/general odorant binding protein domain"/>
    <property type="match status" value="1"/>
</dbReference>